<dbReference type="InterPro" id="IPR022385">
    <property type="entry name" value="Rhs_assc_core"/>
</dbReference>
<comment type="caution">
    <text evidence="1">The sequence shown here is derived from an EMBL/GenBank/DDBJ whole genome shotgun (WGS) entry which is preliminary data.</text>
</comment>
<accession>A0ABX9IE56</accession>
<keyword evidence="2" id="KW-1185">Reference proteome</keyword>
<dbReference type="EMBL" id="QNUF01000042">
    <property type="protein sequence ID" value="REC70380.1"/>
    <property type="molecule type" value="Genomic_DNA"/>
</dbReference>
<proteinExistence type="predicted"/>
<evidence type="ECO:0000313" key="1">
    <source>
        <dbReference type="EMBL" id="REC70380.1"/>
    </source>
</evidence>
<evidence type="ECO:0008006" key="3">
    <source>
        <dbReference type="Google" id="ProtNLM"/>
    </source>
</evidence>
<sequence length="325" mass="36085">MQNNYLYNYTDQVGNIRLVYYKDASGNLRIDRATNYYPFGLECGGELSTSNSITPYYRYSSQGQENQRETKWSSYRWRNYDAAMERFFNVDPLSESYNTWSVYAFSGNRVVDARELEGLEPKKVNEEAPLLDRTTNGLKTFFSGVTNFFNEKFNIKREMAIQRNIGSREIMMLDRLAGKSAALGQMGLGLSETMKGGAYALGEVLDKGGEYTSNAALLAAPATEGASLALIPPAEAVSNFGWGIKFGVDFSDSKYSDLMIEGSKKIISTGIGKMGEGLLNKTFKLNPSMTKTEKAIHETVIGGTTNVVSKSAENIIDKKTKKLNE</sequence>
<dbReference type="Gene3D" id="2.180.10.10">
    <property type="entry name" value="RHS repeat-associated core"/>
    <property type="match status" value="1"/>
</dbReference>
<evidence type="ECO:0000313" key="2">
    <source>
        <dbReference type="Proteomes" id="UP000256491"/>
    </source>
</evidence>
<organism evidence="1 2">
    <name type="scientific">Chryseobacterium rhizosphaerae</name>
    <dbReference type="NCBI Taxonomy" id="395937"/>
    <lineage>
        <taxon>Bacteria</taxon>
        <taxon>Pseudomonadati</taxon>
        <taxon>Bacteroidota</taxon>
        <taxon>Flavobacteriia</taxon>
        <taxon>Flavobacteriales</taxon>
        <taxon>Weeksellaceae</taxon>
        <taxon>Chryseobacterium group</taxon>
        <taxon>Chryseobacterium</taxon>
    </lineage>
</organism>
<reference evidence="1 2" key="1">
    <citation type="journal article" date="2010" name="Syst. Appl. Microbiol.">
        <title>Four new species of Chryseobacterium from the rhizosphere of coastal sand dune plants, Chryseobacterium elymi sp. nov., Chryseobacterium hagamense sp. nov., Chryseobacterium lathyri sp. nov. and Chryseobacterium rhizosphaerae sp. nov.</title>
        <authorList>
            <person name="Cho S.H."/>
            <person name="Lee K.S."/>
            <person name="Shin D.S."/>
            <person name="Han J.H."/>
            <person name="Park K.S."/>
            <person name="Lee C.H."/>
            <person name="Park K.H."/>
            <person name="Kim S.B."/>
        </authorList>
    </citation>
    <scope>NUCLEOTIDE SEQUENCE [LARGE SCALE GENOMIC DNA]</scope>
    <source>
        <strain evidence="1 2">KCTC 22548</strain>
    </source>
</reference>
<dbReference type="NCBIfam" id="TIGR03696">
    <property type="entry name" value="Rhs_assc_core"/>
    <property type="match status" value="1"/>
</dbReference>
<gene>
    <name evidence="1" type="ORF">DRF57_22205</name>
</gene>
<name>A0ABX9IE56_9FLAO</name>
<dbReference type="Proteomes" id="UP000256491">
    <property type="component" value="Unassembled WGS sequence"/>
</dbReference>
<protein>
    <recommendedName>
        <fullName evidence="3">RHS repeat-associated core domain-containing protein</fullName>
    </recommendedName>
</protein>